<proteinExistence type="predicted"/>
<gene>
    <name evidence="4" type="primary">Dana\GF15443</name>
    <name evidence="4" type="synonym">dana_GLEANR_16209</name>
    <name evidence="4" type="ORF">GF15443</name>
</gene>
<dbReference type="KEGG" id="dan:6498251"/>
<feature type="compositionally biased region" description="Basic and acidic residues" evidence="1">
    <location>
        <begin position="298"/>
        <end position="309"/>
    </location>
</feature>
<dbReference type="EMBL" id="CH902620">
    <property type="protein sequence ID" value="EDV31624.1"/>
    <property type="molecule type" value="Genomic_DNA"/>
</dbReference>
<feature type="compositionally biased region" description="Polar residues" evidence="1">
    <location>
        <begin position="345"/>
        <end position="355"/>
    </location>
</feature>
<reference evidence="4 5" key="1">
    <citation type="journal article" date="2007" name="Nature">
        <title>Evolution of genes and genomes on the Drosophila phylogeny.</title>
        <authorList>
            <consortium name="Drosophila 12 Genomes Consortium"/>
            <person name="Clark A.G."/>
            <person name="Eisen M.B."/>
            <person name="Smith D.R."/>
            <person name="Bergman C.M."/>
            <person name="Oliver B."/>
            <person name="Markow T.A."/>
            <person name="Kaufman T.C."/>
            <person name="Kellis M."/>
            <person name="Gelbart W."/>
            <person name="Iyer V.N."/>
            <person name="Pollard D.A."/>
            <person name="Sackton T.B."/>
            <person name="Larracuente A.M."/>
            <person name="Singh N.D."/>
            <person name="Abad J.P."/>
            <person name="Abt D.N."/>
            <person name="Adryan B."/>
            <person name="Aguade M."/>
            <person name="Akashi H."/>
            <person name="Anderson W.W."/>
            <person name="Aquadro C.F."/>
            <person name="Ardell D.H."/>
            <person name="Arguello R."/>
            <person name="Artieri C.G."/>
            <person name="Barbash D.A."/>
            <person name="Barker D."/>
            <person name="Barsanti P."/>
            <person name="Batterham P."/>
            <person name="Batzoglou S."/>
            <person name="Begun D."/>
            <person name="Bhutkar A."/>
            <person name="Blanco E."/>
            <person name="Bosak S.A."/>
            <person name="Bradley R.K."/>
            <person name="Brand A.D."/>
            <person name="Brent M.R."/>
            <person name="Brooks A.N."/>
            <person name="Brown R.H."/>
            <person name="Butlin R.K."/>
            <person name="Caggese C."/>
            <person name="Calvi B.R."/>
            <person name="Bernardo de Carvalho A."/>
            <person name="Caspi A."/>
            <person name="Castrezana S."/>
            <person name="Celniker S.E."/>
            <person name="Chang J.L."/>
            <person name="Chapple C."/>
            <person name="Chatterji S."/>
            <person name="Chinwalla A."/>
            <person name="Civetta A."/>
            <person name="Clifton S.W."/>
            <person name="Comeron J.M."/>
            <person name="Costello J.C."/>
            <person name="Coyne J.A."/>
            <person name="Daub J."/>
            <person name="David R.G."/>
            <person name="Delcher A.L."/>
            <person name="Delehaunty K."/>
            <person name="Do C.B."/>
            <person name="Ebling H."/>
            <person name="Edwards K."/>
            <person name="Eickbush T."/>
            <person name="Evans J.D."/>
            <person name="Filipski A."/>
            <person name="Findeiss S."/>
            <person name="Freyhult E."/>
            <person name="Fulton L."/>
            <person name="Fulton R."/>
            <person name="Garcia A.C."/>
            <person name="Gardiner A."/>
            <person name="Garfield D.A."/>
            <person name="Garvin B.E."/>
            <person name="Gibson G."/>
            <person name="Gilbert D."/>
            <person name="Gnerre S."/>
            <person name="Godfrey J."/>
            <person name="Good R."/>
            <person name="Gotea V."/>
            <person name="Gravely B."/>
            <person name="Greenberg A.J."/>
            <person name="Griffiths-Jones S."/>
            <person name="Gross S."/>
            <person name="Guigo R."/>
            <person name="Gustafson E.A."/>
            <person name="Haerty W."/>
            <person name="Hahn M.W."/>
            <person name="Halligan D.L."/>
            <person name="Halpern A.L."/>
            <person name="Halter G.M."/>
            <person name="Han M.V."/>
            <person name="Heger A."/>
            <person name="Hillier L."/>
            <person name="Hinrichs A.S."/>
            <person name="Holmes I."/>
            <person name="Hoskins R.A."/>
            <person name="Hubisz M.J."/>
            <person name="Hultmark D."/>
            <person name="Huntley M.A."/>
            <person name="Jaffe D.B."/>
            <person name="Jagadeeshan S."/>
            <person name="Jeck W.R."/>
            <person name="Johnson J."/>
            <person name="Jones C.D."/>
            <person name="Jordan W.C."/>
            <person name="Karpen G.H."/>
            <person name="Kataoka E."/>
            <person name="Keightley P.D."/>
            <person name="Kheradpour P."/>
            <person name="Kirkness E.F."/>
            <person name="Koerich L.B."/>
            <person name="Kristiansen K."/>
            <person name="Kudrna D."/>
            <person name="Kulathinal R.J."/>
            <person name="Kumar S."/>
            <person name="Kwok R."/>
            <person name="Lander E."/>
            <person name="Langley C.H."/>
            <person name="Lapoint R."/>
            <person name="Lazzaro B.P."/>
            <person name="Lee S.J."/>
            <person name="Levesque L."/>
            <person name="Li R."/>
            <person name="Lin C.F."/>
            <person name="Lin M.F."/>
            <person name="Lindblad-Toh K."/>
            <person name="Llopart A."/>
            <person name="Long M."/>
            <person name="Low L."/>
            <person name="Lozovsky E."/>
            <person name="Lu J."/>
            <person name="Luo M."/>
            <person name="Machado C.A."/>
            <person name="Makalowski W."/>
            <person name="Marzo M."/>
            <person name="Matsuda M."/>
            <person name="Matzkin L."/>
            <person name="McAllister B."/>
            <person name="McBride C.S."/>
            <person name="McKernan B."/>
            <person name="McKernan K."/>
            <person name="Mendez-Lago M."/>
            <person name="Minx P."/>
            <person name="Mollenhauer M.U."/>
            <person name="Montooth K."/>
            <person name="Mount S.M."/>
            <person name="Mu X."/>
            <person name="Myers E."/>
            <person name="Negre B."/>
            <person name="Newfeld S."/>
            <person name="Nielsen R."/>
            <person name="Noor M.A."/>
            <person name="O'Grady P."/>
            <person name="Pachter L."/>
            <person name="Papaceit M."/>
            <person name="Parisi M.J."/>
            <person name="Parisi M."/>
            <person name="Parts L."/>
            <person name="Pedersen J.S."/>
            <person name="Pesole G."/>
            <person name="Phillippy A.M."/>
            <person name="Ponting C.P."/>
            <person name="Pop M."/>
            <person name="Porcelli D."/>
            <person name="Powell J.R."/>
            <person name="Prohaska S."/>
            <person name="Pruitt K."/>
            <person name="Puig M."/>
            <person name="Quesneville H."/>
            <person name="Ram K.R."/>
            <person name="Rand D."/>
            <person name="Rasmussen M.D."/>
            <person name="Reed L.K."/>
            <person name="Reenan R."/>
            <person name="Reily A."/>
            <person name="Remington K.A."/>
            <person name="Rieger T.T."/>
            <person name="Ritchie M.G."/>
            <person name="Robin C."/>
            <person name="Rogers Y.H."/>
            <person name="Rohde C."/>
            <person name="Rozas J."/>
            <person name="Rubenfield M.J."/>
            <person name="Ruiz A."/>
            <person name="Russo S."/>
            <person name="Salzberg S.L."/>
            <person name="Sanchez-Gracia A."/>
            <person name="Saranga D.J."/>
            <person name="Sato H."/>
            <person name="Schaeffer S.W."/>
            <person name="Schatz M.C."/>
            <person name="Schlenke T."/>
            <person name="Schwartz R."/>
            <person name="Segarra C."/>
            <person name="Singh R.S."/>
            <person name="Sirot L."/>
            <person name="Sirota M."/>
            <person name="Sisneros N.B."/>
            <person name="Smith C.D."/>
            <person name="Smith T.F."/>
            <person name="Spieth J."/>
            <person name="Stage D.E."/>
            <person name="Stark A."/>
            <person name="Stephan W."/>
            <person name="Strausberg R.L."/>
            <person name="Strempel S."/>
            <person name="Sturgill D."/>
            <person name="Sutton G."/>
            <person name="Sutton G.G."/>
            <person name="Tao W."/>
            <person name="Teichmann S."/>
            <person name="Tobari Y.N."/>
            <person name="Tomimura Y."/>
            <person name="Tsolas J.M."/>
            <person name="Valente V.L."/>
            <person name="Venter E."/>
            <person name="Venter J.C."/>
            <person name="Vicario S."/>
            <person name="Vieira F.G."/>
            <person name="Vilella A.J."/>
            <person name="Villasante A."/>
            <person name="Walenz B."/>
            <person name="Wang J."/>
            <person name="Wasserman M."/>
            <person name="Watts T."/>
            <person name="Wilson D."/>
            <person name="Wilson R.K."/>
            <person name="Wing R.A."/>
            <person name="Wolfner M.F."/>
            <person name="Wong A."/>
            <person name="Wong G.K."/>
            <person name="Wu C.I."/>
            <person name="Wu G."/>
            <person name="Yamamoto D."/>
            <person name="Yang H.P."/>
            <person name="Yang S.P."/>
            <person name="Yorke J.A."/>
            <person name="Yoshida K."/>
            <person name="Zdobnov E."/>
            <person name="Zhang P."/>
            <person name="Zhang Y."/>
            <person name="Zimin A.V."/>
            <person name="Baldwin J."/>
            <person name="Abdouelleil A."/>
            <person name="Abdulkadir J."/>
            <person name="Abebe A."/>
            <person name="Abera B."/>
            <person name="Abreu J."/>
            <person name="Acer S.C."/>
            <person name="Aftuck L."/>
            <person name="Alexander A."/>
            <person name="An P."/>
            <person name="Anderson E."/>
            <person name="Anderson S."/>
            <person name="Arachi H."/>
            <person name="Azer M."/>
            <person name="Bachantsang P."/>
            <person name="Barry A."/>
            <person name="Bayul T."/>
            <person name="Berlin A."/>
            <person name="Bessette D."/>
            <person name="Bloom T."/>
            <person name="Blye J."/>
            <person name="Boguslavskiy L."/>
            <person name="Bonnet C."/>
            <person name="Boukhgalter B."/>
            <person name="Bourzgui I."/>
            <person name="Brown A."/>
            <person name="Cahill P."/>
            <person name="Channer S."/>
            <person name="Cheshatsang Y."/>
            <person name="Chuda L."/>
            <person name="Citroen M."/>
            <person name="Collymore A."/>
            <person name="Cooke P."/>
            <person name="Costello M."/>
            <person name="D'Aco K."/>
            <person name="Daza R."/>
            <person name="De Haan G."/>
            <person name="DeGray S."/>
            <person name="DeMaso C."/>
            <person name="Dhargay N."/>
            <person name="Dooley K."/>
            <person name="Dooley E."/>
            <person name="Doricent M."/>
            <person name="Dorje P."/>
            <person name="Dorjee K."/>
            <person name="Dupes A."/>
            <person name="Elong R."/>
            <person name="Falk J."/>
            <person name="Farina A."/>
            <person name="Faro S."/>
            <person name="Ferguson D."/>
            <person name="Fisher S."/>
            <person name="Foley C.D."/>
            <person name="Franke A."/>
            <person name="Friedrich D."/>
            <person name="Gadbois L."/>
            <person name="Gearin G."/>
            <person name="Gearin C.R."/>
            <person name="Giannoukos G."/>
            <person name="Goode T."/>
            <person name="Graham J."/>
            <person name="Grandbois E."/>
            <person name="Grewal S."/>
            <person name="Gyaltsen K."/>
            <person name="Hafez N."/>
            <person name="Hagos B."/>
            <person name="Hall J."/>
            <person name="Henson C."/>
            <person name="Hollinger A."/>
            <person name="Honan T."/>
            <person name="Huard M.D."/>
            <person name="Hughes L."/>
            <person name="Hurhula B."/>
            <person name="Husby M.E."/>
            <person name="Kamat A."/>
            <person name="Kanga B."/>
            <person name="Kashin S."/>
            <person name="Khazanovich D."/>
            <person name="Kisner P."/>
            <person name="Lance K."/>
            <person name="Lara M."/>
            <person name="Lee W."/>
            <person name="Lennon N."/>
            <person name="Letendre F."/>
            <person name="LeVine R."/>
            <person name="Lipovsky A."/>
            <person name="Liu X."/>
            <person name="Liu J."/>
            <person name="Liu S."/>
            <person name="Lokyitsang T."/>
            <person name="Lokyitsang Y."/>
            <person name="Lubonja R."/>
            <person name="Lui A."/>
            <person name="MacDonald P."/>
            <person name="Magnisalis V."/>
            <person name="Maru K."/>
            <person name="Matthews C."/>
            <person name="McCusker W."/>
            <person name="McDonough S."/>
            <person name="Mehta T."/>
            <person name="Meldrim J."/>
            <person name="Meneus L."/>
            <person name="Mihai O."/>
            <person name="Mihalev A."/>
            <person name="Mihova T."/>
            <person name="Mittelman R."/>
            <person name="Mlenga V."/>
            <person name="Montmayeur A."/>
            <person name="Mulrain L."/>
            <person name="Navidi A."/>
            <person name="Naylor J."/>
            <person name="Negash T."/>
            <person name="Nguyen T."/>
            <person name="Nguyen N."/>
            <person name="Nicol R."/>
            <person name="Norbu C."/>
            <person name="Norbu N."/>
            <person name="Novod N."/>
            <person name="O'Neill B."/>
            <person name="Osman S."/>
            <person name="Markiewicz E."/>
            <person name="Oyono O.L."/>
            <person name="Patti C."/>
            <person name="Phunkhang P."/>
            <person name="Pierre F."/>
            <person name="Priest M."/>
            <person name="Raghuraman S."/>
            <person name="Rege F."/>
            <person name="Reyes R."/>
            <person name="Rise C."/>
            <person name="Rogov P."/>
            <person name="Ross K."/>
            <person name="Ryan E."/>
            <person name="Settipalli S."/>
            <person name="Shea T."/>
            <person name="Sherpa N."/>
            <person name="Shi L."/>
            <person name="Shih D."/>
            <person name="Sparrow T."/>
            <person name="Spaulding J."/>
            <person name="Stalker J."/>
            <person name="Stange-Thomann N."/>
            <person name="Stavropoulos S."/>
            <person name="Stone C."/>
            <person name="Strader C."/>
            <person name="Tesfaye S."/>
            <person name="Thomson T."/>
            <person name="Thoulutsang Y."/>
            <person name="Thoulutsang D."/>
            <person name="Topham K."/>
            <person name="Topping I."/>
            <person name="Tsamla T."/>
            <person name="Vassiliev H."/>
            <person name="Vo A."/>
            <person name="Wangchuk T."/>
            <person name="Wangdi T."/>
            <person name="Weiand M."/>
            <person name="Wilkinson J."/>
            <person name="Wilson A."/>
            <person name="Yadav S."/>
            <person name="Young G."/>
            <person name="Yu Q."/>
            <person name="Zembek L."/>
            <person name="Zhong D."/>
            <person name="Zimmer A."/>
            <person name="Zwirko Z."/>
            <person name="Jaffe D.B."/>
            <person name="Alvarez P."/>
            <person name="Brockman W."/>
            <person name="Butler J."/>
            <person name="Chin C."/>
            <person name="Gnerre S."/>
            <person name="Grabherr M."/>
            <person name="Kleber M."/>
            <person name="Mauceli E."/>
            <person name="MacCallum I."/>
        </authorList>
    </citation>
    <scope>NUCLEOTIDE SEQUENCE [LARGE SCALE GENOMIC DNA]</scope>
    <source>
        <strain evidence="5">Tucson 14024-0371.13</strain>
    </source>
</reference>
<feature type="region of interest" description="Disordered" evidence="1">
    <location>
        <begin position="286"/>
        <end position="309"/>
    </location>
</feature>
<keyword evidence="5" id="KW-1185">Reference proteome</keyword>
<feature type="compositionally biased region" description="Basic and acidic residues" evidence="1">
    <location>
        <begin position="373"/>
        <end position="388"/>
    </location>
</feature>
<dbReference type="AlphaFoldDB" id="B3MKU3"/>
<dbReference type="PANTHER" id="PTHR41152:SF8">
    <property type="entry name" value="AT26438P-RELATED"/>
    <property type="match status" value="1"/>
</dbReference>
<evidence type="ECO:0000313" key="5">
    <source>
        <dbReference type="Proteomes" id="UP000007801"/>
    </source>
</evidence>
<evidence type="ECO:0000259" key="3">
    <source>
        <dbReference type="Pfam" id="PF24985"/>
    </source>
</evidence>
<feature type="domain" description="DUF7775" evidence="3">
    <location>
        <begin position="2"/>
        <end position="141"/>
    </location>
</feature>
<protein>
    <recommendedName>
        <fullName evidence="3">DUF7775 domain-containing protein</fullName>
    </recommendedName>
</protein>
<feature type="region of interest" description="Disordered" evidence="1">
    <location>
        <begin position="237"/>
        <end position="256"/>
    </location>
</feature>
<feature type="region of interest" description="Disordered" evidence="1">
    <location>
        <begin position="345"/>
        <end position="417"/>
    </location>
</feature>
<dbReference type="GeneID" id="6498251"/>
<dbReference type="OrthoDB" id="7789408at2759"/>
<feature type="transmembrane region" description="Helical" evidence="2">
    <location>
        <begin position="37"/>
        <end position="58"/>
    </location>
</feature>
<keyword evidence="2" id="KW-0472">Membrane</keyword>
<keyword evidence="2" id="KW-0812">Transmembrane</keyword>
<feature type="transmembrane region" description="Helical" evidence="2">
    <location>
        <begin position="7"/>
        <end position="31"/>
    </location>
</feature>
<evidence type="ECO:0000256" key="1">
    <source>
        <dbReference type="SAM" id="MobiDB-lite"/>
    </source>
</evidence>
<keyword evidence="2" id="KW-1133">Transmembrane helix</keyword>
<feature type="compositionally biased region" description="Low complexity" evidence="1">
    <location>
        <begin position="240"/>
        <end position="256"/>
    </location>
</feature>
<name>B3MKU3_DROAN</name>
<dbReference type="InterPro" id="IPR056677">
    <property type="entry name" value="DUF7775"/>
</dbReference>
<feature type="compositionally biased region" description="Acidic residues" evidence="1">
    <location>
        <begin position="363"/>
        <end position="372"/>
    </location>
</feature>
<organism evidence="4 5">
    <name type="scientific">Drosophila ananassae</name>
    <name type="common">Fruit fly</name>
    <dbReference type="NCBI Taxonomy" id="7217"/>
    <lineage>
        <taxon>Eukaryota</taxon>
        <taxon>Metazoa</taxon>
        <taxon>Ecdysozoa</taxon>
        <taxon>Arthropoda</taxon>
        <taxon>Hexapoda</taxon>
        <taxon>Insecta</taxon>
        <taxon>Pterygota</taxon>
        <taxon>Neoptera</taxon>
        <taxon>Endopterygota</taxon>
        <taxon>Diptera</taxon>
        <taxon>Brachycera</taxon>
        <taxon>Muscomorpha</taxon>
        <taxon>Ephydroidea</taxon>
        <taxon>Drosophilidae</taxon>
        <taxon>Drosophila</taxon>
        <taxon>Sophophora</taxon>
    </lineage>
</organism>
<dbReference type="PANTHER" id="PTHR41152">
    <property type="entry name" value="AT26438P-RELATED"/>
    <property type="match status" value="1"/>
</dbReference>
<dbReference type="InParanoid" id="B3MKU3"/>
<dbReference type="PhylomeDB" id="B3MKU3"/>
<dbReference type="Pfam" id="PF24985">
    <property type="entry name" value="DUF7775"/>
    <property type="match status" value="1"/>
</dbReference>
<dbReference type="HOGENOM" id="CLU_054636_0_0_1"/>
<dbReference type="OMA" id="GTMYLMH"/>
<evidence type="ECO:0000313" key="4">
    <source>
        <dbReference type="EMBL" id="EDV31624.1"/>
    </source>
</evidence>
<dbReference type="eggNOG" id="ENOG502RTK0">
    <property type="taxonomic scope" value="Eukaryota"/>
</dbReference>
<feature type="transmembrane region" description="Helical" evidence="2">
    <location>
        <begin position="70"/>
        <end position="88"/>
    </location>
</feature>
<sequence>MNQVWVFFKLIEVVLGALCMSIHMRGAILWPQYVSHVIIYCATFISFTALAALGAFRLLITQKCVLSSQLLLTLGAVIAHYFCGLFVMRDIANINLLSAANNSNEYLEHPAFSICKQQSIASLITGTMYLMHMFHVLDLLMRMEPGDWRRQATFTLIQTFTLDELAGRTTGLFVLSKPVDDFLCNKCNFYDTLAHSQPMHFRDSAEAKAKFIVRMLSLFGVARSKLCHKDVVDSDESYMSTPTITSSDSSDVSSTPDNWSFEDEAFRNSFDWRGISDSSSLWAQIEDRSSQGNATTSDHSRSTDEKNKVAWEDDELKKSEILLVTQGATRRSIWDEENNDEKSNIWTVKRNSTNPHLRPNSESNDESDEEYHEMDGDRFGNTKGHSEPETAAPFNPLRFDKDSQTTSINEPKKIAKK</sequence>
<dbReference type="Proteomes" id="UP000007801">
    <property type="component" value="Unassembled WGS sequence"/>
</dbReference>
<accession>B3MKU3</accession>
<evidence type="ECO:0000256" key="2">
    <source>
        <dbReference type="SAM" id="Phobius"/>
    </source>
</evidence>